<evidence type="ECO:0000313" key="1">
    <source>
        <dbReference type="EMBL" id="EJP74034.1"/>
    </source>
</evidence>
<organism evidence="1 2">
    <name type="scientific">SAR86 cluster bacterium SAR86B</name>
    <dbReference type="NCBI Taxonomy" id="1123867"/>
    <lineage>
        <taxon>Bacteria</taxon>
        <taxon>Pseudomonadati</taxon>
        <taxon>Pseudomonadota</taxon>
        <taxon>Gammaproteobacteria</taxon>
        <taxon>SAR86 cluster</taxon>
    </lineage>
</organism>
<reference evidence="1 2" key="1">
    <citation type="journal article" date="2012" name="ISME J.">
        <title>Genomic insights to SAR86, an abundant and uncultivated marine bacterial lineage.</title>
        <authorList>
            <person name="Dupont C.L."/>
            <person name="Rusch D.B."/>
            <person name="Yooseph S."/>
            <person name="Lombardo M.J."/>
            <person name="Richter R.A."/>
            <person name="Valas R."/>
            <person name="Novotny M."/>
            <person name="Yee-Greenbaum J."/>
            <person name="Selengut J.D."/>
            <person name="Haft D.H."/>
            <person name="Halpern A.L."/>
            <person name="Lasken R.S."/>
            <person name="Nealson K."/>
            <person name="Friedman R."/>
            <person name="Venter J.C."/>
        </authorList>
    </citation>
    <scope>NUCLEOTIDE SEQUENCE [LARGE SCALE GENOMIC DNA]</scope>
</reference>
<dbReference type="Pfam" id="PF10707">
    <property type="entry name" value="YrbL-PhoP_reg"/>
    <property type="match status" value="1"/>
</dbReference>
<dbReference type="HOGENOM" id="CLU_3257676_0_0_6"/>
<proteinExistence type="predicted"/>
<evidence type="ECO:0000313" key="2">
    <source>
        <dbReference type="Proteomes" id="UP000010116"/>
    </source>
</evidence>
<name>J4KT89_9GAMM</name>
<sequence>MIDLSNIEPFAKGGNRSCYQHPENINICLKITHPESSKSIKS</sequence>
<dbReference type="Proteomes" id="UP000010116">
    <property type="component" value="Unassembled WGS sequence"/>
</dbReference>
<dbReference type="InterPro" id="IPR019647">
    <property type="entry name" value="PhoP_reg_network_YrbL"/>
</dbReference>
<accession>J4KT89</accession>
<dbReference type="EMBL" id="JH611164">
    <property type="protein sequence ID" value="EJP74034.1"/>
    <property type="molecule type" value="Genomic_DNA"/>
</dbReference>
<gene>
    <name evidence="1" type="ORF">NT02SARS_0589</name>
</gene>
<dbReference type="AlphaFoldDB" id="J4KT89"/>
<protein>
    <submittedName>
        <fullName evidence="1">Mutated putative cytoplasmic protein</fullName>
    </submittedName>
</protein>